<dbReference type="EMBL" id="CP046171">
    <property type="protein sequence ID" value="QIS07739.1"/>
    <property type="molecule type" value="Genomic_DNA"/>
</dbReference>
<dbReference type="Gene3D" id="3.30.70.1210">
    <property type="entry name" value="Crispr-associated protein, domain 2"/>
    <property type="match status" value="1"/>
</dbReference>
<gene>
    <name evidence="1" type="primary">cas6e</name>
    <name evidence="1" type="ORF">F5X71_27665</name>
</gene>
<dbReference type="NCBIfam" id="TIGR01907">
    <property type="entry name" value="casE_Cse3"/>
    <property type="match status" value="1"/>
</dbReference>
<evidence type="ECO:0000313" key="2">
    <source>
        <dbReference type="Proteomes" id="UP000501705"/>
    </source>
</evidence>
<dbReference type="SUPFAM" id="SSF117987">
    <property type="entry name" value="CRISPR-associated protein"/>
    <property type="match status" value="2"/>
</dbReference>
<dbReference type="InterPro" id="IPR010179">
    <property type="entry name" value="CRISPR-assoc_prot_Cse3"/>
</dbReference>
<dbReference type="Proteomes" id="UP000501705">
    <property type="component" value="Chromosome"/>
</dbReference>
<dbReference type="Gene3D" id="3.30.70.1200">
    <property type="entry name" value="Crispr-associated protein, domain 1"/>
    <property type="match status" value="1"/>
</dbReference>
<proteinExistence type="predicted"/>
<dbReference type="CDD" id="cd09727">
    <property type="entry name" value="Cas6_I-E"/>
    <property type="match status" value="1"/>
</dbReference>
<sequence>MYLSRIALNQARRGTSKLLSSPQVMHAAVMSSFPPTAPLTTPTGGRVLWRTDIREHKAELYVVSPAQPDFTHIVEQAGWPTTDTWVTRCYTPLLDRLANGQVWHFRLTANPVRNVRTAPDKDTKPRGLKEPEQLDWLRNRAEGLGFELAKSEPHGIEDVTIQGRQGLQFKRDRAKVSLSIATFQGVLVISDAERLRHTLISGIGRAKGYGCGLITLAPVRQP</sequence>
<protein>
    <submittedName>
        <fullName evidence="1">Type I-E CRISPR-associated protein Cas6/Cse3/CasE</fullName>
    </submittedName>
</protein>
<reference evidence="1 2" key="1">
    <citation type="journal article" date="2019" name="ACS Chem. Biol.">
        <title>Identification and Mobilization of a Cryptic Antibiotic Biosynthesis Gene Locus from a Human-Pathogenic Nocardia Isolate.</title>
        <authorList>
            <person name="Herisse M."/>
            <person name="Ishida K."/>
            <person name="Porter J.L."/>
            <person name="Howden B."/>
            <person name="Hertweck C."/>
            <person name="Stinear T.P."/>
            <person name="Pidot S.J."/>
        </authorList>
    </citation>
    <scope>NUCLEOTIDE SEQUENCE [LARGE SCALE GENOMIC DNA]</scope>
    <source>
        <strain evidence="1 2">AUSMDU00024985</strain>
    </source>
</reference>
<evidence type="ECO:0000313" key="1">
    <source>
        <dbReference type="EMBL" id="QIS07739.1"/>
    </source>
</evidence>
<dbReference type="AlphaFoldDB" id="A0A6G9Y3E3"/>
<dbReference type="Pfam" id="PF08798">
    <property type="entry name" value="CRISPR_assoc"/>
    <property type="match status" value="1"/>
</dbReference>
<dbReference type="SMART" id="SM01101">
    <property type="entry name" value="CRISPR_assoc"/>
    <property type="match status" value="1"/>
</dbReference>
<organism evidence="1 2">
    <name type="scientific">Nocardia brasiliensis</name>
    <dbReference type="NCBI Taxonomy" id="37326"/>
    <lineage>
        <taxon>Bacteria</taxon>
        <taxon>Bacillati</taxon>
        <taxon>Actinomycetota</taxon>
        <taxon>Actinomycetes</taxon>
        <taxon>Mycobacteriales</taxon>
        <taxon>Nocardiaceae</taxon>
        <taxon>Nocardia</taxon>
    </lineage>
</organism>
<accession>A0A6G9Y3E3</accession>
<name>A0A6G9Y3E3_NOCBR</name>